<evidence type="ECO:0000313" key="2">
    <source>
        <dbReference type="EMBL" id="KLL10784.1"/>
    </source>
</evidence>
<dbReference type="RefSeq" id="WP_047223737.1">
    <property type="nucleotide sequence ID" value="NZ_JWIO01000025.1"/>
</dbReference>
<evidence type="ECO:0000313" key="3">
    <source>
        <dbReference type="Proteomes" id="UP000035425"/>
    </source>
</evidence>
<protein>
    <recommendedName>
        <fullName evidence="4">DNA primase</fullName>
    </recommendedName>
</protein>
<accession>A0ABR5F240</accession>
<gene>
    <name evidence="2" type="ORF">FrCorBMG51_15265</name>
</gene>
<name>A0ABR5F240_9ACTN</name>
<feature type="region of interest" description="Disordered" evidence="1">
    <location>
        <begin position="349"/>
        <end position="380"/>
    </location>
</feature>
<dbReference type="Proteomes" id="UP000035425">
    <property type="component" value="Unassembled WGS sequence"/>
</dbReference>
<reference evidence="2 3" key="1">
    <citation type="submission" date="2014-12" db="EMBL/GenBank/DDBJ databases">
        <title>Frankia sp. BMG5.1 draft genome.</title>
        <authorList>
            <person name="Gtari M."/>
            <person name="Ghodhbane-Gtari F."/>
            <person name="Nouioui I."/>
            <person name="Ktari A."/>
            <person name="Hezbri K."/>
            <person name="Mimouni W."/>
            <person name="Sbissi I."/>
            <person name="Ayari A."/>
            <person name="Yamanaka T."/>
            <person name="Normand P."/>
            <person name="Tisa L.S."/>
            <person name="Boudabous A."/>
        </authorList>
    </citation>
    <scope>NUCLEOTIDE SEQUENCE [LARGE SCALE GENOMIC DNA]</scope>
    <source>
        <strain evidence="2 3">BMG5.1</strain>
    </source>
</reference>
<proteinExistence type="predicted"/>
<comment type="caution">
    <text evidence="2">The sequence shown here is derived from an EMBL/GenBank/DDBJ whole genome shotgun (WGS) entry which is preliminary data.</text>
</comment>
<evidence type="ECO:0000256" key="1">
    <source>
        <dbReference type="SAM" id="MobiDB-lite"/>
    </source>
</evidence>
<organism evidence="2 3">
    <name type="scientific">Protofrankia coriariae</name>
    <dbReference type="NCBI Taxonomy" id="1562887"/>
    <lineage>
        <taxon>Bacteria</taxon>
        <taxon>Bacillati</taxon>
        <taxon>Actinomycetota</taxon>
        <taxon>Actinomycetes</taxon>
        <taxon>Frankiales</taxon>
        <taxon>Frankiaceae</taxon>
        <taxon>Protofrankia</taxon>
    </lineage>
</organism>
<dbReference type="EMBL" id="JWIO01000025">
    <property type="protein sequence ID" value="KLL10784.1"/>
    <property type="molecule type" value="Genomic_DNA"/>
</dbReference>
<sequence length="478" mass="51053">MTALTLADIADENAEVAFMAFRELVGPALWAVIVRDVHRAKPGTCACRPDRPPMFDAAHSIPGPLCPRCTDLWTPRFMDGFDRIRAALVGNVPTIAGGSNAGQEVRELIVVRDHLVTPEAEWQEAAVYGAMLCDPAFPRGISPEPPGWLRAVWAQFVHFPTAGRIVPTVRRESAAERGLPTRPEVAISTAEWAAPLRADPIGQNIVIHFLLGLRDGVTDPFSLPKMQLRFGLTEQEVDERLRRSLALLRRHNPDFYTRAVALPLAERPTETRGETGPDGCTSEHVPSFEDACVAETDAYTARETIIAELVPHTPISTGTGGGAGIVIGTGAVIGAGNAADVAVGVAAGSGHGRRRARGVQGRRDDPGPCPGRRPKNRPMVPRASALVSAGSGQLPEITRGPGTAHGSVCDAAVVRLLSLIVDVAHGGKGDIVSACRRELGLNEQQARDEAERFARLVAVARVDWVDVLLRGVNSQGVK</sequence>
<evidence type="ECO:0008006" key="4">
    <source>
        <dbReference type="Google" id="ProtNLM"/>
    </source>
</evidence>
<keyword evidence="3" id="KW-1185">Reference proteome</keyword>